<feature type="chain" id="PRO_5005855221" evidence="1">
    <location>
        <begin position="23"/>
        <end position="130"/>
    </location>
</feature>
<reference evidence="2 3" key="1">
    <citation type="submission" date="2015-08" db="EMBL/GenBank/DDBJ databases">
        <title>Draft Genome Sequence of Pseudoalteromonas porphyrae UCD-SED14.</title>
        <authorList>
            <person name="Coil D.A."/>
            <person name="Jospin G."/>
            <person name="Lee R.D."/>
            <person name="Eisen J.A."/>
        </authorList>
    </citation>
    <scope>NUCLEOTIDE SEQUENCE [LARGE SCALE GENOMIC DNA]</scope>
    <source>
        <strain evidence="2 3">UCD-SED14</strain>
    </source>
</reference>
<accession>A0A0N0M1H2</accession>
<organism evidence="2 3">
    <name type="scientific">Pseudoalteromonas porphyrae</name>
    <dbReference type="NCBI Taxonomy" id="187330"/>
    <lineage>
        <taxon>Bacteria</taxon>
        <taxon>Pseudomonadati</taxon>
        <taxon>Pseudomonadota</taxon>
        <taxon>Gammaproteobacteria</taxon>
        <taxon>Alteromonadales</taxon>
        <taxon>Pseudoalteromonadaceae</taxon>
        <taxon>Pseudoalteromonas</taxon>
    </lineage>
</organism>
<keyword evidence="3" id="KW-1185">Reference proteome</keyword>
<evidence type="ECO:0000313" key="3">
    <source>
        <dbReference type="Proteomes" id="UP000037848"/>
    </source>
</evidence>
<name>A0A0N0M1H2_9GAMM</name>
<comment type="caution">
    <text evidence="2">The sequence shown here is derived from an EMBL/GenBank/DDBJ whole genome shotgun (WGS) entry which is preliminary data.</text>
</comment>
<dbReference type="AlphaFoldDB" id="A0A0N0M1H2"/>
<dbReference type="RefSeq" id="WP_054204506.1">
    <property type="nucleotide sequence ID" value="NZ_LHPH01000002.1"/>
</dbReference>
<protein>
    <submittedName>
        <fullName evidence="2">Uncharacterized protein</fullName>
    </submittedName>
</protein>
<dbReference type="Proteomes" id="UP000037848">
    <property type="component" value="Unassembled WGS sequence"/>
</dbReference>
<evidence type="ECO:0000256" key="1">
    <source>
        <dbReference type="SAM" id="SignalP"/>
    </source>
</evidence>
<evidence type="ECO:0000313" key="2">
    <source>
        <dbReference type="EMBL" id="KPH65208.1"/>
    </source>
</evidence>
<dbReference type="STRING" id="187330.AMS58_07945"/>
<sequence>MLFNKRLLPALSIFLLAGCAFYADKPTPKLQHALLIKPQSELIAQGMARLMRSNPIAVADDVFMQQSVMVVDNVNKSDGMGNPIMGKQLNMPDRFELLIKNNTCFLRHLDSKATEPLPKVQCKVNGFHSG</sequence>
<dbReference type="OrthoDB" id="6291821at2"/>
<gene>
    <name evidence="2" type="ORF">ADS77_02760</name>
</gene>
<dbReference type="PATRIC" id="fig|187330.3.peg.590"/>
<feature type="signal peptide" evidence="1">
    <location>
        <begin position="1"/>
        <end position="22"/>
    </location>
</feature>
<dbReference type="PROSITE" id="PS51257">
    <property type="entry name" value="PROKAR_LIPOPROTEIN"/>
    <property type="match status" value="1"/>
</dbReference>
<proteinExistence type="predicted"/>
<keyword evidence="1" id="KW-0732">Signal</keyword>
<dbReference type="EMBL" id="LHPH01000002">
    <property type="protein sequence ID" value="KPH65208.1"/>
    <property type="molecule type" value="Genomic_DNA"/>
</dbReference>